<evidence type="ECO:0000313" key="1">
    <source>
        <dbReference type="EMBL" id="KKK45631.1"/>
    </source>
</evidence>
<name>A0A0F8YBW8_9ZZZZ</name>
<organism evidence="1">
    <name type="scientific">marine sediment metagenome</name>
    <dbReference type="NCBI Taxonomy" id="412755"/>
    <lineage>
        <taxon>unclassified sequences</taxon>
        <taxon>metagenomes</taxon>
        <taxon>ecological metagenomes</taxon>
    </lineage>
</organism>
<protein>
    <submittedName>
        <fullName evidence="1">Uncharacterized protein</fullName>
    </submittedName>
</protein>
<sequence length="103" mass="11909">MIYEAIYEFVTDHPLIAEKSSILYEAVDGREAIRGAVRWWGGRHEAIPAHFYQLIAVKVYRRIIHSMDERGYVRLDRGICPVFEWKIDFPAPLKTYVPGASGK</sequence>
<dbReference type="EMBL" id="LAZR01070073">
    <property type="protein sequence ID" value="KKK45631.1"/>
    <property type="molecule type" value="Genomic_DNA"/>
</dbReference>
<proteinExistence type="predicted"/>
<reference evidence="1" key="1">
    <citation type="journal article" date="2015" name="Nature">
        <title>Complex archaea that bridge the gap between prokaryotes and eukaryotes.</title>
        <authorList>
            <person name="Spang A."/>
            <person name="Saw J.H."/>
            <person name="Jorgensen S.L."/>
            <person name="Zaremba-Niedzwiedzka K."/>
            <person name="Martijn J."/>
            <person name="Lind A.E."/>
            <person name="van Eijk R."/>
            <person name="Schleper C."/>
            <person name="Guy L."/>
            <person name="Ettema T.J."/>
        </authorList>
    </citation>
    <scope>NUCLEOTIDE SEQUENCE</scope>
</reference>
<comment type="caution">
    <text evidence="1">The sequence shown here is derived from an EMBL/GenBank/DDBJ whole genome shotgun (WGS) entry which is preliminary data.</text>
</comment>
<accession>A0A0F8YBW8</accession>
<gene>
    <name evidence="1" type="ORF">LCGC14_3165180</name>
</gene>
<dbReference type="AlphaFoldDB" id="A0A0F8YBW8"/>